<reference evidence="4 5" key="1">
    <citation type="journal article" date="2018" name="Mol. Genet. Genomics">
        <title>The red deer Cervus elaphus genome CerEla1.0: sequencing, annotating, genes, and chromosomes.</title>
        <authorList>
            <person name="Bana N.A."/>
            <person name="Nyiri A."/>
            <person name="Nagy J."/>
            <person name="Frank K."/>
            <person name="Nagy T."/>
            <person name="Steger V."/>
            <person name="Schiller M."/>
            <person name="Lakatos P."/>
            <person name="Sugar L."/>
            <person name="Horn P."/>
            <person name="Barta E."/>
            <person name="Orosz L."/>
        </authorList>
    </citation>
    <scope>NUCLEOTIDE SEQUENCE [LARGE SCALE GENOMIC DNA]</scope>
    <source>
        <strain evidence="4">Hungarian</strain>
    </source>
</reference>
<comment type="caution">
    <text evidence="4">The sequence shown here is derived from an EMBL/GenBank/DDBJ whole genome shotgun (WGS) entry which is preliminary data.</text>
</comment>
<keyword evidence="3" id="KW-0067">ATP-binding</keyword>
<accession>A0A212C0U1</accession>
<dbReference type="GO" id="GO:0005524">
    <property type="term" value="F:ATP binding"/>
    <property type="evidence" value="ECO:0007669"/>
    <property type="project" value="UniProtKB-KW"/>
</dbReference>
<evidence type="ECO:0000256" key="2">
    <source>
        <dbReference type="ARBA" id="ARBA00022741"/>
    </source>
</evidence>
<comment type="similarity">
    <text evidence="1">Belongs to the heat shock protein 70 family.</text>
</comment>
<dbReference type="Gene3D" id="3.30.420.40">
    <property type="match status" value="1"/>
</dbReference>
<protein>
    <submittedName>
        <fullName evidence="4">Uncharacterized protein</fullName>
    </submittedName>
</protein>
<dbReference type="AlphaFoldDB" id="A0A212C0U1"/>
<dbReference type="GO" id="GO:0140662">
    <property type="term" value="F:ATP-dependent protein folding chaperone"/>
    <property type="evidence" value="ECO:0007669"/>
    <property type="project" value="InterPro"/>
</dbReference>
<dbReference type="EMBL" id="MKHE01000034">
    <property type="protein sequence ID" value="OWJ99639.1"/>
    <property type="molecule type" value="Genomic_DNA"/>
</dbReference>
<organism evidence="4 5">
    <name type="scientific">Cervus elaphus hippelaphus</name>
    <name type="common">European red deer</name>
    <dbReference type="NCBI Taxonomy" id="46360"/>
    <lineage>
        <taxon>Eukaryota</taxon>
        <taxon>Metazoa</taxon>
        <taxon>Chordata</taxon>
        <taxon>Craniata</taxon>
        <taxon>Vertebrata</taxon>
        <taxon>Euteleostomi</taxon>
        <taxon>Mammalia</taxon>
        <taxon>Eutheria</taxon>
        <taxon>Laurasiatheria</taxon>
        <taxon>Artiodactyla</taxon>
        <taxon>Ruminantia</taxon>
        <taxon>Pecora</taxon>
        <taxon>Cervidae</taxon>
        <taxon>Cervinae</taxon>
        <taxon>Cervus</taxon>
    </lineage>
</organism>
<dbReference type="Pfam" id="PF00012">
    <property type="entry name" value="HSP70"/>
    <property type="match status" value="1"/>
</dbReference>
<sequence>MVQSKMKKFVGTYLGGEKVEITLAEDPGIFEGRSTAINTQLAGENFDNCMMSQLVEEFKCKHRRN</sequence>
<keyword evidence="2" id="KW-0547">Nucleotide-binding</keyword>
<gene>
    <name evidence="4" type="ORF">Celaphus_00009579</name>
</gene>
<proteinExistence type="inferred from homology"/>
<evidence type="ECO:0000313" key="4">
    <source>
        <dbReference type="EMBL" id="OWJ99639.1"/>
    </source>
</evidence>
<evidence type="ECO:0000313" key="5">
    <source>
        <dbReference type="Proteomes" id="UP000242450"/>
    </source>
</evidence>
<name>A0A212C0U1_CEREH</name>
<evidence type="ECO:0000256" key="1">
    <source>
        <dbReference type="ARBA" id="ARBA00007381"/>
    </source>
</evidence>
<dbReference type="Gene3D" id="3.90.640.10">
    <property type="entry name" value="Actin, Chain A, domain 4"/>
    <property type="match status" value="1"/>
</dbReference>
<dbReference type="Proteomes" id="UP000242450">
    <property type="component" value="Chromosome X"/>
</dbReference>
<keyword evidence="5" id="KW-1185">Reference proteome</keyword>
<evidence type="ECO:0000256" key="3">
    <source>
        <dbReference type="ARBA" id="ARBA00022840"/>
    </source>
</evidence>
<dbReference type="InterPro" id="IPR013126">
    <property type="entry name" value="Hsp_70_fam"/>
</dbReference>
<dbReference type="OrthoDB" id="8059794at2759"/>